<name>A0AAN0NLJ7_9RHOB</name>
<sequence length="228" mass="25254">MFRFFSLLAIFGTITAAVLVFALSRSVLPACGVIAQWFNATASYCPEQDVTRAETIDDLDQRRADLLARIADLEGRIAAQHCPVPVPQDEAVLDPDEPEQIDEERFAERDVTLLEGCWQLEQTLTVEDIQTGALTIFDDWQMCFDANGQGQQIMRSNNGIICEGGVPGQFDDGGQLLIAEPGNLQCSDGSFIYRRDISCGIGADGYLSCTARQPEINRQNDPFRMRPE</sequence>
<organism evidence="1 2">
    <name type="scientific">Yoonia rhodophyticola</name>
    <dbReference type="NCBI Taxonomy" id="3137370"/>
    <lineage>
        <taxon>Bacteria</taxon>
        <taxon>Pseudomonadati</taxon>
        <taxon>Pseudomonadota</taxon>
        <taxon>Alphaproteobacteria</taxon>
        <taxon>Rhodobacterales</taxon>
        <taxon>Paracoccaceae</taxon>
        <taxon>Yoonia</taxon>
    </lineage>
</organism>
<keyword evidence="2" id="KW-1185">Reference proteome</keyword>
<accession>A0AAN0NLJ7</accession>
<evidence type="ECO:0000313" key="1">
    <source>
        <dbReference type="EMBL" id="WZU68925.1"/>
    </source>
</evidence>
<dbReference type="Proteomes" id="UP001470809">
    <property type="component" value="Chromosome"/>
</dbReference>
<evidence type="ECO:0000313" key="2">
    <source>
        <dbReference type="Proteomes" id="UP001470809"/>
    </source>
</evidence>
<dbReference type="EMBL" id="CP151767">
    <property type="protein sequence ID" value="WZU68925.1"/>
    <property type="molecule type" value="Genomic_DNA"/>
</dbReference>
<dbReference type="KEGG" id="yrh:AABB31_08705"/>
<protein>
    <submittedName>
        <fullName evidence="1">Uncharacterized protein</fullName>
    </submittedName>
</protein>
<proteinExistence type="predicted"/>
<gene>
    <name evidence="1" type="ORF">AABB31_08705</name>
</gene>
<reference evidence="1" key="1">
    <citation type="submission" date="2024-08" db="EMBL/GenBank/DDBJ databases">
        <title>Phylogenomic analyses of a clade within the roseobacter group suggest taxonomic reassignments of species of the genera Aestuariivita, Citreicella, Loktanella, Nautella, Pelagibaca, Ruegeria, Thalassobius, Thiobacimonas and Tropicibacter, and the proposal o.</title>
        <authorList>
            <person name="Jeon C.O."/>
        </authorList>
    </citation>
    <scope>NUCLEOTIDE SEQUENCE</scope>
    <source>
        <strain evidence="1">SS1-5</strain>
    </source>
</reference>
<dbReference type="RefSeq" id="WP_342078218.1">
    <property type="nucleotide sequence ID" value="NZ_CP151767.2"/>
</dbReference>
<dbReference type="AlphaFoldDB" id="A0AAN0NLJ7"/>